<dbReference type="InterPro" id="IPR007466">
    <property type="entry name" value="Peptidyl-Arg-deiminase_porph"/>
</dbReference>
<evidence type="ECO:0008006" key="3">
    <source>
        <dbReference type="Google" id="ProtNLM"/>
    </source>
</evidence>
<dbReference type="EMBL" id="UINC01051612">
    <property type="protein sequence ID" value="SVB65978.1"/>
    <property type="molecule type" value="Genomic_DNA"/>
</dbReference>
<dbReference type="GO" id="GO:0047632">
    <property type="term" value="F:agmatine deiminase activity"/>
    <property type="evidence" value="ECO:0007669"/>
    <property type="project" value="TreeGrafter"/>
</dbReference>
<name>A0A382FSB4_9ZZZZ</name>
<dbReference type="PANTHER" id="PTHR31377:SF0">
    <property type="entry name" value="AGMATINE DEIMINASE-RELATED"/>
    <property type="match status" value="1"/>
</dbReference>
<evidence type="ECO:0000313" key="2">
    <source>
        <dbReference type="EMBL" id="SVB65978.1"/>
    </source>
</evidence>
<accession>A0A382FSB4</accession>
<dbReference type="AlphaFoldDB" id="A0A382FSB4"/>
<proteinExistence type="predicted"/>
<dbReference type="SUPFAM" id="SSF55909">
    <property type="entry name" value="Pentein"/>
    <property type="match status" value="1"/>
</dbReference>
<dbReference type="PANTHER" id="PTHR31377">
    <property type="entry name" value="AGMATINE DEIMINASE-RELATED"/>
    <property type="match status" value="1"/>
</dbReference>
<evidence type="ECO:0000256" key="1">
    <source>
        <dbReference type="ARBA" id="ARBA00022801"/>
    </source>
</evidence>
<dbReference type="GO" id="GO:0009446">
    <property type="term" value="P:putrescine biosynthetic process"/>
    <property type="evidence" value="ECO:0007669"/>
    <property type="project" value="InterPro"/>
</dbReference>
<gene>
    <name evidence="2" type="ORF">METZ01_LOCUS218832</name>
</gene>
<reference evidence="2" key="1">
    <citation type="submission" date="2018-05" db="EMBL/GenBank/DDBJ databases">
        <authorList>
            <person name="Lanie J.A."/>
            <person name="Ng W.-L."/>
            <person name="Kazmierczak K.M."/>
            <person name="Andrzejewski T.M."/>
            <person name="Davidsen T.M."/>
            <person name="Wayne K.J."/>
            <person name="Tettelin H."/>
            <person name="Glass J.I."/>
            <person name="Rusch D."/>
            <person name="Podicherti R."/>
            <person name="Tsui H.-C.T."/>
            <person name="Winkler M.E."/>
        </authorList>
    </citation>
    <scope>NUCLEOTIDE SEQUENCE</scope>
</reference>
<keyword evidence="1" id="KW-0378">Hydrolase</keyword>
<protein>
    <recommendedName>
        <fullName evidence="3">Agmatine deiminase</fullName>
    </recommendedName>
</protein>
<dbReference type="Pfam" id="PF04371">
    <property type="entry name" value="PAD_porph"/>
    <property type="match status" value="1"/>
</dbReference>
<sequence length="377" mass="41579">MPRIASSSVVALLFSAFMIVGATVSAGETVPVKRVPAEWEPQEAIWLQWPGSWEKSYESSFARLSNVIVQYETLHILYDSPSVLSEARSSIKRENGDPDHPNIQWHWIENNSAWMRDNGPVYVIEDNTMQVQNWAFNAWGGAFGAGIPFRLDNQVPSKVAKRVGLPVEVIDIVHERGNLEFNGVDTVILNWSVIGDSRRNQGYTKERANTDLKKHFGVSKVVFIEGVPEGDLTNGHIDGIARFINPTTVVVADCTDKSQCGAPDDLTHTIFDAAAKTIEAAGFAVIREPIEGTRDYQGHTFDTNYMNWLVGNGFVITVGFDNPETDAAAKARLEQYFPGRDVYVIETLASWAAGGGVHCHTNDQPAMSTIRPSSPSD</sequence>
<organism evidence="2">
    <name type="scientific">marine metagenome</name>
    <dbReference type="NCBI Taxonomy" id="408172"/>
    <lineage>
        <taxon>unclassified sequences</taxon>
        <taxon>metagenomes</taxon>
        <taxon>ecological metagenomes</taxon>
    </lineage>
</organism>
<dbReference type="GO" id="GO:0004668">
    <property type="term" value="F:protein-arginine deiminase activity"/>
    <property type="evidence" value="ECO:0007669"/>
    <property type="project" value="InterPro"/>
</dbReference>
<dbReference type="Gene3D" id="3.75.10.10">
    <property type="entry name" value="L-arginine/glycine Amidinotransferase, Chain A"/>
    <property type="match status" value="1"/>
</dbReference>